<reference evidence="2 3" key="1">
    <citation type="journal article" date="2016" name="Nat. Commun.">
        <title>Thousands of microbial genomes shed light on interconnected biogeochemical processes in an aquifer system.</title>
        <authorList>
            <person name="Anantharaman K."/>
            <person name="Brown C.T."/>
            <person name="Hug L.A."/>
            <person name="Sharon I."/>
            <person name="Castelle C.J."/>
            <person name="Probst A.J."/>
            <person name="Thomas B.C."/>
            <person name="Singh A."/>
            <person name="Wilkins M.J."/>
            <person name="Karaoz U."/>
            <person name="Brodie E.L."/>
            <person name="Williams K.H."/>
            <person name="Hubbard S.S."/>
            <person name="Banfield J.F."/>
        </authorList>
    </citation>
    <scope>NUCLEOTIDE SEQUENCE [LARGE SCALE GENOMIC DNA]</scope>
</reference>
<feature type="transmembrane region" description="Helical" evidence="1">
    <location>
        <begin position="78"/>
        <end position="102"/>
    </location>
</feature>
<comment type="caution">
    <text evidence="2">The sequence shown here is derived from an EMBL/GenBank/DDBJ whole genome shotgun (WGS) entry which is preliminary data.</text>
</comment>
<feature type="transmembrane region" description="Helical" evidence="1">
    <location>
        <begin position="231"/>
        <end position="252"/>
    </location>
</feature>
<feature type="transmembrane region" description="Helical" evidence="1">
    <location>
        <begin position="158"/>
        <end position="187"/>
    </location>
</feature>
<proteinExistence type="predicted"/>
<protein>
    <recommendedName>
        <fullName evidence="4">Glycosyltransferase RgtA/B/C/D-like domain-containing protein</fullName>
    </recommendedName>
</protein>
<evidence type="ECO:0000313" key="2">
    <source>
        <dbReference type="EMBL" id="OGZ68589.1"/>
    </source>
</evidence>
<keyword evidence="1" id="KW-0812">Transmembrane</keyword>
<name>A0A1G2I1N6_9BACT</name>
<evidence type="ECO:0000313" key="3">
    <source>
        <dbReference type="Proteomes" id="UP000176421"/>
    </source>
</evidence>
<feature type="transmembrane region" description="Helical" evidence="1">
    <location>
        <begin position="123"/>
        <end position="146"/>
    </location>
</feature>
<dbReference type="STRING" id="1802206.A3D35_00925"/>
<evidence type="ECO:0008006" key="4">
    <source>
        <dbReference type="Google" id="ProtNLM"/>
    </source>
</evidence>
<keyword evidence="1" id="KW-0472">Membrane</keyword>
<accession>A0A1G2I1N6</accession>
<dbReference type="AlphaFoldDB" id="A0A1G2I1N6"/>
<organism evidence="2 3">
    <name type="scientific">Candidatus Staskawiczbacteria bacterium RIFCSPHIGHO2_02_FULL_34_9</name>
    <dbReference type="NCBI Taxonomy" id="1802206"/>
    <lineage>
        <taxon>Bacteria</taxon>
        <taxon>Candidatus Staskawicziibacteriota</taxon>
    </lineage>
</organism>
<feature type="transmembrane region" description="Helical" evidence="1">
    <location>
        <begin position="358"/>
        <end position="378"/>
    </location>
</feature>
<dbReference type="Proteomes" id="UP000176421">
    <property type="component" value="Unassembled WGS sequence"/>
</dbReference>
<feature type="transmembrane region" description="Helical" evidence="1">
    <location>
        <begin position="9"/>
        <end position="27"/>
    </location>
</feature>
<feature type="transmembrane region" description="Helical" evidence="1">
    <location>
        <begin position="272"/>
        <end position="298"/>
    </location>
</feature>
<feature type="transmembrane region" description="Helical" evidence="1">
    <location>
        <begin position="310"/>
        <end position="338"/>
    </location>
</feature>
<keyword evidence="1" id="KW-1133">Transmembrane helix</keyword>
<sequence>MVIKKQQSFLFGFLFIFLIFSSFITFYDTLDPDFGWHIKTGQLILERGAPKVDWYSYTMPNFPWVDHEWLLDVVMYKVYYYFGSHVLLFLFLFFYTLAFFVIKKPKQEFISFFIPVTLGYLATFYFLGIRPQLLGILLIAILIKIIDDFLEKSSKLVYIVPLIFLLWVNIHASFFAGLVILGIIIFLELFKKIKIWQKFPPAPRLRRAGNFLKFFDSLTIKEISFEKIKTLVAVLIASFLATLINPYFFGVYEEVFRTTGDNFLRFNITEWLPLFFSGFKPFIYFYGAVFIGLMALYYKKVELNKIILSLFFLALSLSGIRYTLIFIIISLPVLIDLMDIFIKEASFRKNYHLVAKTYRAIFVILAVLIVAIFVYGIYDFYSGMFGSEFYPKDALPFIKTIPLEDHILNYYGWGGYLILNMPERKYFIDGRMPSWRQGDDFAFGNYVEVTKAKEGFEKYLEKYDIKYIIFPKSIKDKYEESKNDIAGQRVKEFFKKYKILSYLFGIDTNNSFYEKLKEFSWSEIYMDNTTIILKK</sequence>
<evidence type="ECO:0000256" key="1">
    <source>
        <dbReference type="SAM" id="Phobius"/>
    </source>
</evidence>
<dbReference type="EMBL" id="MHOS01000020">
    <property type="protein sequence ID" value="OGZ68589.1"/>
    <property type="molecule type" value="Genomic_DNA"/>
</dbReference>
<gene>
    <name evidence="2" type="ORF">A3D35_00925</name>
</gene>